<dbReference type="Gene3D" id="3.40.50.720">
    <property type="entry name" value="NAD(P)-binding Rossmann-like Domain"/>
    <property type="match status" value="2"/>
</dbReference>
<dbReference type="Pfam" id="PF02826">
    <property type="entry name" value="2-Hacid_dh_C"/>
    <property type="match status" value="1"/>
</dbReference>
<proteinExistence type="predicted"/>
<dbReference type="GeneID" id="16074592"/>
<sequence>MCGQLLIAGADAAGLDVTTPEPLPTSHELFQLPNCVILPHIGSATVECRTVMSKLAAENVINGMSGDAMPAQVE</sequence>
<accession>F2UAF8</accession>
<dbReference type="SUPFAM" id="SSF51735">
    <property type="entry name" value="NAD(P)-binding Rossmann-fold domains"/>
    <property type="match status" value="1"/>
</dbReference>
<evidence type="ECO:0000313" key="3">
    <source>
        <dbReference type="EMBL" id="EGD73733.1"/>
    </source>
</evidence>
<dbReference type="InterPro" id="IPR006140">
    <property type="entry name" value="D-isomer_DH_NAD-bd"/>
</dbReference>
<dbReference type="AlphaFoldDB" id="F2UAF8"/>
<dbReference type="GO" id="GO:0005829">
    <property type="term" value="C:cytosol"/>
    <property type="evidence" value="ECO:0007669"/>
    <property type="project" value="TreeGrafter"/>
</dbReference>
<dbReference type="OrthoDB" id="298012at2759"/>
<dbReference type="PANTHER" id="PTHR10996:SF277">
    <property type="entry name" value="GLYOXYLATE REDUCTASE_HYDROXYPYRUVATE REDUCTASE"/>
    <property type="match status" value="1"/>
</dbReference>
<dbReference type="KEGG" id="sre:PTSG_05440"/>
<dbReference type="eggNOG" id="KOG0069">
    <property type="taxonomic scope" value="Eukaryota"/>
</dbReference>
<protein>
    <recommendedName>
        <fullName evidence="2">D-isomer specific 2-hydroxyacid dehydrogenase NAD-binding domain-containing protein</fullName>
    </recommendedName>
</protein>
<reference evidence="3" key="1">
    <citation type="submission" date="2009-08" db="EMBL/GenBank/DDBJ databases">
        <title>Annotation of Salpingoeca rosetta.</title>
        <authorList>
            <consortium name="The Broad Institute Genome Sequencing Platform"/>
            <person name="Russ C."/>
            <person name="Cuomo C."/>
            <person name="Burger G."/>
            <person name="Gray M.W."/>
            <person name="Holland P.W.H."/>
            <person name="King N."/>
            <person name="Lang F.B.F."/>
            <person name="Roger A.J."/>
            <person name="Ruiz-Trillo I."/>
            <person name="Young S.K."/>
            <person name="Zeng Q."/>
            <person name="Gargeya S."/>
            <person name="Alvarado L."/>
            <person name="Berlin A."/>
            <person name="Chapman S.B."/>
            <person name="Chen Z."/>
            <person name="Freedman E."/>
            <person name="Gellesch M."/>
            <person name="Goldberg J."/>
            <person name="Griggs A."/>
            <person name="Gujja S."/>
            <person name="Heilman E."/>
            <person name="Heiman D."/>
            <person name="Howarth C."/>
            <person name="Mehta T."/>
            <person name="Neiman D."/>
            <person name="Pearson M."/>
            <person name="Roberts A."/>
            <person name="Saif S."/>
            <person name="Shea T."/>
            <person name="Shenoy N."/>
            <person name="Sisk P."/>
            <person name="Stolte C."/>
            <person name="Sykes S."/>
            <person name="White J."/>
            <person name="Yandava C."/>
            <person name="Haas B."/>
            <person name="Nusbaum C."/>
            <person name="Birren B."/>
        </authorList>
    </citation>
    <scope>NUCLEOTIDE SEQUENCE [LARGE SCALE GENOMIC DNA]</scope>
    <source>
        <strain evidence="3">ATCC 50818</strain>
    </source>
</reference>
<organism evidence="4">
    <name type="scientific">Salpingoeca rosetta (strain ATCC 50818 / BSB-021)</name>
    <dbReference type="NCBI Taxonomy" id="946362"/>
    <lineage>
        <taxon>Eukaryota</taxon>
        <taxon>Choanoflagellata</taxon>
        <taxon>Craspedida</taxon>
        <taxon>Salpingoecidae</taxon>
        <taxon>Salpingoeca</taxon>
    </lineage>
</organism>
<dbReference type="InterPro" id="IPR036291">
    <property type="entry name" value="NAD(P)-bd_dom_sf"/>
</dbReference>
<dbReference type="EMBL" id="GL832966">
    <property type="protein sequence ID" value="EGD73733.1"/>
    <property type="molecule type" value="Genomic_DNA"/>
</dbReference>
<dbReference type="GO" id="GO:0051287">
    <property type="term" value="F:NAD binding"/>
    <property type="evidence" value="ECO:0007669"/>
    <property type="project" value="InterPro"/>
</dbReference>
<dbReference type="STRING" id="946362.F2UAF8"/>
<gene>
    <name evidence="3" type="ORF">PTSG_05440</name>
</gene>
<feature type="domain" description="D-isomer specific 2-hydroxyacid dehydrogenase NAD-binding" evidence="2">
    <location>
        <begin position="11"/>
        <end position="42"/>
    </location>
</feature>
<dbReference type="GO" id="GO:0030267">
    <property type="term" value="F:glyoxylate reductase (NADPH) activity"/>
    <property type="evidence" value="ECO:0007669"/>
    <property type="project" value="TreeGrafter"/>
</dbReference>
<name>F2UAF8_SALR5</name>
<keyword evidence="4" id="KW-1185">Reference proteome</keyword>
<dbReference type="InParanoid" id="F2UAF8"/>
<keyword evidence="1" id="KW-0560">Oxidoreductase</keyword>
<dbReference type="GO" id="GO:0008465">
    <property type="term" value="F:hydroxypyruvate reductase (NADH) activity"/>
    <property type="evidence" value="ECO:0007669"/>
    <property type="project" value="TreeGrafter"/>
</dbReference>
<dbReference type="Proteomes" id="UP000007799">
    <property type="component" value="Unassembled WGS sequence"/>
</dbReference>
<evidence type="ECO:0000259" key="2">
    <source>
        <dbReference type="Pfam" id="PF02826"/>
    </source>
</evidence>
<dbReference type="PANTHER" id="PTHR10996">
    <property type="entry name" value="2-HYDROXYACID DEHYDROGENASE-RELATED"/>
    <property type="match status" value="1"/>
</dbReference>
<dbReference type="RefSeq" id="XP_004994014.1">
    <property type="nucleotide sequence ID" value="XM_004993957.1"/>
</dbReference>
<evidence type="ECO:0000256" key="1">
    <source>
        <dbReference type="ARBA" id="ARBA00023002"/>
    </source>
</evidence>
<dbReference type="InterPro" id="IPR050223">
    <property type="entry name" value="D-isomer_2-hydroxyacid_DH"/>
</dbReference>
<evidence type="ECO:0000313" key="4">
    <source>
        <dbReference type="Proteomes" id="UP000007799"/>
    </source>
</evidence>